<feature type="domain" description="Reverse transcriptase Ty1/copia-type" evidence="1">
    <location>
        <begin position="1"/>
        <end position="73"/>
    </location>
</feature>
<evidence type="ECO:0000313" key="3">
    <source>
        <dbReference type="RefSeq" id="XP_021829822.1"/>
    </source>
</evidence>
<dbReference type="InterPro" id="IPR013103">
    <property type="entry name" value="RVT_2"/>
</dbReference>
<name>A0A6P5TRQ1_PRUAV</name>
<dbReference type="Pfam" id="PF07727">
    <property type="entry name" value="RVT_2"/>
    <property type="match status" value="1"/>
</dbReference>
<dbReference type="GeneID" id="110770049"/>
<dbReference type="KEGG" id="pavi:110770049"/>
<protein>
    <submittedName>
        <fullName evidence="3">Uncharacterized protein LOC110770049</fullName>
    </submittedName>
</protein>
<feature type="non-terminal residue" evidence="3">
    <location>
        <position position="112"/>
    </location>
</feature>
<keyword evidence="2" id="KW-1185">Reference proteome</keyword>
<dbReference type="Proteomes" id="UP000515124">
    <property type="component" value="Unplaced"/>
</dbReference>
<sequence>MIITRNDKQEISQLQQCLAKEFEMKNLGGLKYFLGIEVARSKQGIFLSQRKYVLDLLAETGMLDCKPVDTPIVQNHRLGEYPNQVPTNKERYQRLVGRLIYLSHTRPDIAYA</sequence>
<evidence type="ECO:0000313" key="2">
    <source>
        <dbReference type="Proteomes" id="UP000515124"/>
    </source>
</evidence>
<accession>A0A6P5TRQ1</accession>
<evidence type="ECO:0000259" key="1">
    <source>
        <dbReference type="Pfam" id="PF07727"/>
    </source>
</evidence>
<gene>
    <name evidence="3" type="primary">LOC110770049</name>
</gene>
<dbReference type="RefSeq" id="XP_021829822.1">
    <property type="nucleotide sequence ID" value="XM_021974130.1"/>
</dbReference>
<proteinExistence type="predicted"/>
<dbReference type="AlphaFoldDB" id="A0A6P5TRQ1"/>
<dbReference type="InterPro" id="IPR043502">
    <property type="entry name" value="DNA/RNA_pol_sf"/>
</dbReference>
<reference evidence="3" key="1">
    <citation type="submission" date="2025-08" db="UniProtKB">
        <authorList>
            <consortium name="RefSeq"/>
        </authorList>
    </citation>
    <scope>IDENTIFICATION</scope>
</reference>
<dbReference type="SUPFAM" id="SSF56672">
    <property type="entry name" value="DNA/RNA polymerases"/>
    <property type="match status" value="1"/>
</dbReference>
<organism evidence="2 3">
    <name type="scientific">Prunus avium</name>
    <name type="common">Cherry</name>
    <name type="synonym">Cerasus avium</name>
    <dbReference type="NCBI Taxonomy" id="42229"/>
    <lineage>
        <taxon>Eukaryota</taxon>
        <taxon>Viridiplantae</taxon>
        <taxon>Streptophyta</taxon>
        <taxon>Embryophyta</taxon>
        <taxon>Tracheophyta</taxon>
        <taxon>Spermatophyta</taxon>
        <taxon>Magnoliopsida</taxon>
        <taxon>eudicotyledons</taxon>
        <taxon>Gunneridae</taxon>
        <taxon>Pentapetalae</taxon>
        <taxon>rosids</taxon>
        <taxon>fabids</taxon>
        <taxon>Rosales</taxon>
        <taxon>Rosaceae</taxon>
        <taxon>Amygdaloideae</taxon>
        <taxon>Amygdaleae</taxon>
        <taxon>Prunus</taxon>
    </lineage>
</organism>